<feature type="domain" description="Protein kinase" evidence="7">
    <location>
        <begin position="3"/>
        <end position="342"/>
    </location>
</feature>
<evidence type="ECO:0000256" key="1">
    <source>
        <dbReference type="ARBA" id="ARBA00012513"/>
    </source>
</evidence>
<evidence type="ECO:0000256" key="4">
    <source>
        <dbReference type="ARBA" id="ARBA00022741"/>
    </source>
</evidence>
<organism evidence="8 9">
    <name type="scientific">Lentzea albidocapillata</name>
    <dbReference type="NCBI Taxonomy" id="40571"/>
    <lineage>
        <taxon>Bacteria</taxon>
        <taxon>Bacillati</taxon>
        <taxon>Actinomycetota</taxon>
        <taxon>Actinomycetes</taxon>
        <taxon>Pseudonocardiales</taxon>
        <taxon>Pseudonocardiaceae</taxon>
        <taxon>Lentzea</taxon>
    </lineage>
</organism>
<dbReference type="PANTHER" id="PTHR43289:SF6">
    <property type="entry name" value="SERINE_THREONINE-PROTEIN KINASE NEKL-3"/>
    <property type="match status" value="1"/>
</dbReference>
<evidence type="ECO:0000256" key="6">
    <source>
        <dbReference type="ARBA" id="ARBA00022840"/>
    </source>
</evidence>
<evidence type="ECO:0000313" key="9">
    <source>
        <dbReference type="Proteomes" id="UP000192840"/>
    </source>
</evidence>
<dbReference type="SUPFAM" id="SSF56112">
    <property type="entry name" value="Protein kinase-like (PK-like)"/>
    <property type="match status" value="1"/>
</dbReference>
<name>A0A1W2FBS4_9PSEU</name>
<gene>
    <name evidence="8" type="ORF">SAMN05660733_05402</name>
</gene>
<proteinExistence type="predicted"/>
<dbReference type="EC" id="2.7.11.1" evidence="1"/>
<evidence type="ECO:0000256" key="5">
    <source>
        <dbReference type="ARBA" id="ARBA00022777"/>
    </source>
</evidence>
<dbReference type="Pfam" id="PF00069">
    <property type="entry name" value="Pkinase"/>
    <property type="match status" value="1"/>
</dbReference>
<keyword evidence="2 8" id="KW-0723">Serine/threonine-protein kinase</keyword>
<dbReference type="Proteomes" id="UP000192840">
    <property type="component" value="Unassembled WGS sequence"/>
</dbReference>
<dbReference type="EMBL" id="FWYC01000013">
    <property type="protein sequence ID" value="SMD19058.1"/>
    <property type="molecule type" value="Genomic_DNA"/>
</dbReference>
<dbReference type="GO" id="GO:0005524">
    <property type="term" value="F:ATP binding"/>
    <property type="evidence" value="ECO:0007669"/>
    <property type="project" value="UniProtKB-KW"/>
</dbReference>
<keyword evidence="5 8" id="KW-0418">Kinase</keyword>
<evidence type="ECO:0000256" key="3">
    <source>
        <dbReference type="ARBA" id="ARBA00022679"/>
    </source>
</evidence>
<keyword evidence="9" id="KW-1185">Reference proteome</keyword>
<protein>
    <recommendedName>
        <fullName evidence="1">non-specific serine/threonine protein kinase</fullName>
        <ecNumber evidence="1">2.7.11.1</ecNumber>
    </recommendedName>
</protein>
<dbReference type="InterPro" id="IPR000719">
    <property type="entry name" value="Prot_kinase_dom"/>
</dbReference>
<dbReference type="CDD" id="cd14014">
    <property type="entry name" value="STKc_PknB_like"/>
    <property type="match status" value="1"/>
</dbReference>
<keyword evidence="3" id="KW-0808">Transferase</keyword>
<dbReference type="PROSITE" id="PS50011">
    <property type="entry name" value="PROTEIN_KINASE_DOM"/>
    <property type="match status" value="1"/>
</dbReference>
<dbReference type="PANTHER" id="PTHR43289">
    <property type="entry name" value="MITOGEN-ACTIVATED PROTEIN KINASE KINASE KINASE 20-RELATED"/>
    <property type="match status" value="1"/>
</dbReference>
<dbReference type="Gene3D" id="1.10.510.10">
    <property type="entry name" value="Transferase(Phosphotransferase) domain 1"/>
    <property type="match status" value="1"/>
</dbReference>
<accession>A0A1W2FBS4</accession>
<dbReference type="STRING" id="40571.SAMN05660733_05402"/>
<evidence type="ECO:0000259" key="7">
    <source>
        <dbReference type="PROSITE" id="PS50011"/>
    </source>
</evidence>
<dbReference type="SMART" id="SM00220">
    <property type="entry name" value="S_TKc"/>
    <property type="match status" value="1"/>
</dbReference>
<keyword evidence="4" id="KW-0547">Nucleotide-binding</keyword>
<dbReference type="InterPro" id="IPR011009">
    <property type="entry name" value="Kinase-like_dom_sf"/>
</dbReference>
<reference evidence="9" key="1">
    <citation type="submission" date="2017-04" db="EMBL/GenBank/DDBJ databases">
        <authorList>
            <person name="Varghese N."/>
            <person name="Submissions S."/>
        </authorList>
    </citation>
    <scope>NUCLEOTIDE SEQUENCE [LARGE SCALE GENOMIC DNA]</scope>
    <source>
        <strain evidence="9">DSM 44073</strain>
    </source>
</reference>
<evidence type="ECO:0000313" key="8">
    <source>
        <dbReference type="EMBL" id="SMD19058.1"/>
    </source>
</evidence>
<sequence length="425" mass="48470">MRYVKTARLVETGHSILYEAHDKKRDEPVVIKELKVSEASLTTARDVARFRRELRVQSEIAGPHFMPIFDMSMDSDPPFYVMPRAENNLKSFVDQNGPLDTAYAVSIFSQVVDAVEVMHAANVVHRDIKPENALLYNRKWVLSDFGLCRQRESGSTALTSHVGLGTVEYAAPEQFRNAAAANERSDIYSLGKVFYFLLTGKVPWPEVDLSRVPGEFEYIVSRCTREYPINRYQSVVDLKKHLLMLMFPDSELQTPREVVQGLQQRYTSGDVSTLDEIIRVIRQNSDDQRLYLDVVPRLHKSVLLGLGSRYETELKEVVRRCFEHVSEVRIQFEFVDTLAGFLDAIFDSSRDVELREYAMTTLLALARDYSRWNAAIVFADIADKCVKANSTFLLVEVLRGNPEGADFVAQWLRGKSMPPIVLNCL</sequence>
<evidence type="ECO:0000256" key="2">
    <source>
        <dbReference type="ARBA" id="ARBA00022527"/>
    </source>
</evidence>
<dbReference type="GO" id="GO:0004674">
    <property type="term" value="F:protein serine/threonine kinase activity"/>
    <property type="evidence" value="ECO:0007669"/>
    <property type="project" value="UniProtKB-KW"/>
</dbReference>
<dbReference type="AlphaFoldDB" id="A0A1W2FBS4"/>
<dbReference type="Gene3D" id="3.30.200.20">
    <property type="entry name" value="Phosphorylase Kinase, domain 1"/>
    <property type="match status" value="1"/>
</dbReference>
<keyword evidence="6" id="KW-0067">ATP-binding</keyword>